<name>A3ZVJ6_9BACT</name>
<dbReference type="AlphaFoldDB" id="A3ZVJ6"/>
<organism evidence="1 2">
    <name type="scientific">Blastopirellula marina DSM 3645</name>
    <dbReference type="NCBI Taxonomy" id="314230"/>
    <lineage>
        <taxon>Bacteria</taxon>
        <taxon>Pseudomonadati</taxon>
        <taxon>Planctomycetota</taxon>
        <taxon>Planctomycetia</taxon>
        <taxon>Pirellulales</taxon>
        <taxon>Pirellulaceae</taxon>
        <taxon>Blastopirellula</taxon>
    </lineage>
</organism>
<dbReference type="HOGENOM" id="CLU_3363571_0_0_0"/>
<reference evidence="1 2" key="1">
    <citation type="submission" date="2006-02" db="EMBL/GenBank/DDBJ databases">
        <authorList>
            <person name="Amann R."/>
            <person name="Ferriera S."/>
            <person name="Johnson J."/>
            <person name="Kravitz S."/>
            <person name="Halpern A."/>
            <person name="Remington K."/>
            <person name="Beeson K."/>
            <person name="Tran B."/>
            <person name="Rogers Y.-H."/>
            <person name="Friedman R."/>
            <person name="Venter J.C."/>
        </authorList>
    </citation>
    <scope>NUCLEOTIDE SEQUENCE [LARGE SCALE GENOMIC DNA]</scope>
    <source>
        <strain evidence="1 2">DSM 3645</strain>
    </source>
</reference>
<protein>
    <submittedName>
        <fullName evidence="1">Uncharacterized protein</fullName>
    </submittedName>
</protein>
<dbReference type="EMBL" id="AANZ01000014">
    <property type="protein sequence ID" value="EAQ79342.1"/>
    <property type="molecule type" value="Genomic_DNA"/>
</dbReference>
<gene>
    <name evidence="1" type="ORF">DSM3645_02663</name>
</gene>
<sequence length="35" mass="4060">MPHFRLVAEFRNFLGSQLVEKLRIRSGGNIYLAIL</sequence>
<proteinExistence type="predicted"/>
<accession>A3ZVJ6</accession>
<evidence type="ECO:0000313" key="1">
    <source>
        <dbReference type="EMBL" id="EAQ79342.1"/>
    </source>
</evidence>
<dbReference type="Proteomes" id="UP000004358">
    <property type="component" value="Unassembled WGS sequence"/>
</dbReference>
<evidence type="ECO:0000313" key="2">
    <source>
        <dbReference type="Proteomes" id="UP000004358"/>
    </source>
</evidence>
<comment type="caution">
    <text evidence="1">The sequence shown here is derived from an EMBL/GenBank/DDBJ whole genome shotgun (WGS) entry which is preliminary data.</text>
</comment>